<accession>A0ABR7REA6</accession>
<keyword evidence="1" id="KW-0560">Oxidoreductase</keyword>
<gene>
    <name evidence="2" type="ORF">IBL25_22705</name>
</gene>
<dbReference type="Gene3D" id="3.60.130.10">
    <property type="entry name" value="Clavaminate synthase-like"/>
    <property type="match status" value="1"/>
</dbReference>
<protein>
    <submittedName>
        <fullName evidence="2">Uncharacterized protein</fullName>
    </submittedName>
</protein>
<evidence type="ECO:0000313" key="2">
    <source>
        <dbReference type="EMBL" id="MBC9179760.1"/>
    </source>
</evidence>
<proteinExistence type="predicted"/>
<evidence type="ECO:0000313" key="3">
    <source>
        <dbReference type="Proteomes" id="UP000603940"/>
    </source>
</evidence>
<comment type="caution">
    <text evidence="2">The sequence shown here is derived from an EMBL/GenBank/DDBJ whole genome shotgun (WGS) entry which is preliminary data.</text>
</comment>
<dbReference type="EMBL" id="JACTUZ010000179">
    <property type="protein sequence ID" value="MBC9179760.1"/>
    <property type="molecule type" value="Genomic_DNA"/>
</dbReference>
<organism evidence="2 3">
    <name type="scientific">Pseudoroseomonas ludipueritiae</name>
    <dbReference type="NCBI Taxonomy" id="198093"/>
    <lineage>
        <taxon>Bacteria</taxon>
        <taxon>Pseudomonadati</taxon>
        <taxon>Pseudomonadota</taxon>
        <taxon>Alphaproteobacteria</taxon>
        <taxon>Acetobacterales</taxon>
        <taxon>Acetobacteraceae</taxon>
        <taxon>Pseudoroseomonas</taxon>
    </lineage>
</organism>
<reference evidence="2 3" key="1">
    <citation type="journal article" date="2009" name="Int. J. Syst. Evol. Microbiol.">
        <title>Transfer of Teichococcus ludipueritiae and Muricoccus roseus to the genus Roseomonas, as Roseomonas ludipueritiae comb. nov. and Roseomonas rosea comb. nov., respectively, and emended description of the genus Roseomonas.</title>
        <authorList>
            <person name="Sanchez-Porro C."/>
            <person name="Gallego V."/>
            <person name="Busse H.J."/>
            <person name="Kampfer P."/>
            <person name="Ventosa A."/>
        </authorList>
    </citation>
    <scope>NUCLEOTIDE SEQUENCE [LARGE SCALE GENOMIC DNA]</scope>
    <source>
        <strain evidence="2 3">DSM 14915</strain>
    </source>
</reference>
<evidence type="ECO:0000256" key="1">
    <source>
        <dbReference type="ARBA" id="ARBA00023002"/>
    </source>
</evidence>
<name>A0ABR7REA6_9PROT</name>
<dbReference type="Proteomes" id="UP000603940">
    <property type="component" value="Unassembled WGS sequence"/>
</dbReference>
<dbReference type="InterPro" id="IPR042098">
    <property type="entry name" value="TauD-like_sf"/>
</dbReference>
<sequence length="248" mass="25929">MTEAPPPRRMAPEAGPHLWNAAALSPADWMLPLGAEAAAEAHDAAPAAPLPRLDPVLSRVVERLLHGRGFVLLRGLPPPEDPGALLRLLGARMGEVLAPQPTGTGPLFNEACDMLLLLCTDSTTVVLRSAAAVHNTLLKANRAALELLYQPLPQVEVPVFAVSTGVFSARLDHAALAQAASPEAVAALEQALEAPGLALSLPLRSGDVLALNPFLVWAGRARGLVAQPLLAREDSRLTEGAFAGLLRA</sequence>
<dbReference type="SUPFAM" id="SSF51197">
    <property type="entry name" value="Clavaminate synthase-like"/>
    <property type="match status" value="1"/>
</dbReference>
<keyword evidence="3" id="KW-1185">Reference proteome</keyword>
<dbReference type="RefSeq" id="WP_187780769.1">
    <property type="nucleotide sequence ID" value="NZ_JACTUZ010000179.1"/>
</dbReference>